<dbReference type="InterPro" id="IPR012171">
    <property type="entry name" value="Fatty_acid_desaturase"/>
</dbReference>
<feature type="compositionally biased region" description="Low complexity" evidence="1">
    <location>
        <begin position="40"/>
        <end position="54"/>
    </location>
</feature>
<dbReference type="Proteomes" id="UP001562354">
    <property type="component" value="Unassembled WGS sequence"/>
</dbReference>
<evidence type="ECO:0000313" key="3">
    <source>
        <dbReference type="EMBL" id="KAL1306506.1"/>
    </source>
</evidence>
<name>A0ABR3PK43_9PEZI</name>
<evidence type="ECO:0000256" key="1">
    <source>
        <dbReference type="SAM" id="MobiDB-lite"/>
    </source>
</evidence>
<gene>
    <name evidence="3" type="ORF">AAFC00_005201</name>
</gene>
<protein>
    <recommendedName>
        <fullName evidence="2">Fatty acid desaturase domain-containing protein</fullName>
    </recommendedName>
</protein>
<evidence type="ECO:0000313" key="4">
    <source>
        <dbReference type="Proteomes" id="UP001562354"/>
    </source>
</evidence>
<sequence>MASTTALPKRSAFQRSVTQDSAVSSMTNSTAVSPMDSPRESPSSTSVSSLSSVDESLTKDQAGVLLDTYGNEFKIPDYTIKQIREAIPAHCFERSALTGYYYVLRDLACISGTFLIFHNFVTPEYIPSTPVRAVLWALYTVMQGLFGTGIWVIAHECGHQAFSESKTINDATGWVLHSALLVPYFSWKISHGKHHKATGNMDRDMVFLPKTREVYATRIGKAIHEIHELTEETPIATAIHSLLQQLFGWWMYLFTNVTGHNNHHKQTEGKGVGKKNGYFGGVNHFNPSSPLYERKDEKLILLSDLGCIITLGVLYVCTQKFGWTNVLVWYWIPYMWVNHWLVAITYLQHTDPTLPHYDGHTWTFARGAAATIDREFGFIGRQLLHGIIETHVLHHYISTIPFYKADEATEAIKPVMGQHYRSDVRDGPIGFLRALWTSARWCQWVEPSEGAKGEGKGVLFYRNRNGLGTKPVAMADPSKKTKTTMHIGAESDNE</sequence>
<dbReference type="PANTHER" id="PTHR32100">
    <property type="entry name" value="OMEGA-6 FATTY ACID DESATURASE, CHLOROPLASTIC"/>
    <property type="match status" value="1"/>
</dbReference>
<keyword evidence="4" id="KW-1185">Reference proteome</keyword>
<proteinExistence type="predicted"/>
<dbReference type="RefSeq" id="XP_069202778.1">
    <property type="nucleotide sequence ID" value="XM_069344949.1"/>
</dbReference>
<organism evidence="3 4">
    <name type="scientific">Neodothiora populina</name>
    <dbReference type="NCBI Taxonomy" id="2781224"/>
    <lineage>
        <taxon>Eukaryota</taxon>
        <taxon>Fungi</taxon>
        <taxon>Dikarya</taxon>
        <taxon>Ascomycota</taxon>
        <taxon>Pezizomycotina</taxon>
        <taxon>Dothideomycetes</taxon>
        <taxon>Dothideomycetidae</taxon>
        <taxon>Dothideales</taxon>
        <taxon>Dothioraceae</taxon>
        <taxon>Neodothiora</taxon>
    </lineage>
</organism>
<dbReference type="CDD" id="cd03507">
    <property type="entry name" value="Delta12-FADS-like"/>
    <property type="match status" value="1"/>
</dbReference>
<evidence type="ECO:0000259" key="2">
    <source>
        <dbReference type="Pfam" id="PF00487"/>
    </source>
</evidence>
<dbReference type="GeneID" id="95978900"/>
<accession>A0ABR3PK43</accession>
<feature type="region of interest" description="Disordered" evidence="1">
    <location>
        <begin position="471"/>
        <end position="494"/>
    </location>
</feature>
<feature type="compositionally biased region" description="Polar residues" evidence="1">
    <location>
        <begin position="13"/>
        <end position="32"/>
    </location>
</feature>
<dbReference type="EMBL" id="JBFMKM010000004">
    <property type="protein sequence ID" value="KAL1306506.1"/>
    <property type="molecule type" value="Genomic_DNA"/>
</dbReference>
<feature type="domain" description="Fatty acid desaturase" evidence="2">
    <location>
        <begin position="136"/>
        <end position="421"/>
    </location>
</feature>
<dbReference type="Pfam" id="PF00487">
    <property type="entry name" value="FA_desaturase"/>
    <property type="match status" value="1"/>
</dbReference>
<comment type="caution">
    <text evidence="3">The sequence shown here is derived from an EMBL/GenBank/DDBJ whole genome shotgun (WGS) entry which is preliminary data.</text>
</comment>
<reference evidence="3 4" key="1">
    <citation type="submission" date="2024-07" db="EMBL/GenBank/DDBJ databases">
        <title>Draft sequence of the Neodothiora populina.</title>
        <authorList>
            <person name="Drown D.D."/>
            <person name="Schuette U.S."/>
            <person name="Buechlein A.B."/>
            <person name="Rusch D.R."/>
            <person name="Winton L.W."/>
            <person name="Adams G.A."/>
        </authorList>
    </citation>
    <scope>NUCLEOTIDE SEQUENCE [LARGE SCALE GENOMIC DNA]</scope>
    <source>
        <strain evidence="3 4">CPC 39397</strain>
    </source>
</reference>
<dbReference type="InterPro" id="IPR005804">
    <property type="entry name" value="FA_desaturase_dom"/>
</dbReference>
<feature type="region of interest" description="Disordered" evidence="1">
    <location>
        <begin position="1"/>
        <end position="54"/>
    </location>
</feature>